<protein>
    <submittedName>
        <fullName evidence="2">UBA/THIF-type NAD/FAD binding protein</fullName>
    </submittedName>
</protein>
<dbReference type="EMBL" id="AJWZ01008227">
    <property type="protein sequence ID" value="EKC54700.1"/>
    <property type="molecule type" value="Genomic_DNA"/>
</dbReference>
<name>K1SLM5_9ZZZZ</name>
<feature type="domain" description="THIF-type NAD/FAD binding fold" evidence="1">
    <location>
        <begin position="15"/>
        <end position="154"/>
    </location>
</feature>
<evidence type="ECO:0000259" key="1">
    <source>
        <dbReference type="Pfam" id="PF00899"/>
    </source>
</evidence>
<evidence type="ECO:0000313" key="2">
    <source>
        <dbReference type="EMBL" id="EKC54700.1"/>
    </source>
</evidence>
<organism evidence="2">
    <name type="scientific">human gut metagenome</name>
    <dbReference type="NCBI Taxonomy" id="408170"/>
    <lineage>
        <taxon>unclassified sequences</taxon>
        <taxon>metagenomes</taxon>
        <taxon>organismal metagenomes</taxon>
    </lineage>
</organism>
<dbReference type="CDD" id="cd00755">
    <property type="entry name" value="YgdL_like"/>
    <property type="match status" value="1"/>
</dbReference>
<comment type="caution">
    <text evidence="2">The sequence shown here is derived from an EMBL/GenBank/DDBJ whole genome shotgun (WGS) entry which is preliminary data.</text>
</comment>
<reference evidence="2" key="1">
    <citation type="journal article" date="2013" name="Environ. Microbiol.">
        <title>Microbiota from the distal guts of lean and obese adolescents exhibit partial functional redundancy besides clear differences in community structure.</title>
        <authorList>
            <person name="Ferrer M."/>
            <person name="Ruiz A."/>
            <person name="Lanza F."/>
            <person name="Haange S.B."/>
            <person name="Oberbach A."/>
            <person name="Till H."/>
            <person name="Bargiela R."/>
            <person name="Campoy C."/>
            <person name="Segura M.T."/>
            <person name="Richter M."/>
            <person name="von Bergen M."/>
            <person name="Seifert J."/>
            <person name="Suarez A."/>
        </authorList>
    </citation>
    <scope>NUCLEOTIDE SEQUENCE</scope>
</reference>
<dbReference type="InterPro" id="IPR045886">
    <property type="entry name" value="ThiF/MoeB/HesA"/>
</dbReference>
<sequence length="235" mass="26701">MKSINENRFLRLEAYFGKEKVNDLSKKTILVLGLGGVGGYVVESLARSNIGTLILVDYDTVDITNINRQIIALSSTIGKYKTECFKERIKDINPLCEVICINKLITEENYKELFNYHIDYVADCCDNIKVKENVIKYCLKNNIKIISSMGTGNRQNPEDLEIIDVMKTSGDPIARRIRKYLKDQKINKKLYVMCSREVPKNKIHGVIPSNSFVPPSAGLLISSYIIKTLTKDNKQ</sequence>
<dbReference type="AlphaFoldDB" id="K1SLM5"/>
<dbReference type="GO" id="GO:0061503">
    <property type="term" value="F:tRNA threonylcarbamoyladenosine dehydratase"/>
    <property type="evidence" value="ECO:0007669"/>
    <property type="project" value="TreeGrafter"/>
</dbReference>
<dbReference type="GO" id="GO:0061504">
    <property type="term" value="P:cyclic threonylcarbamoyladenosine biosynthetic process"/>
    <property type="evidence" value="ECO:0007669"/>
    <property type="project" value="TreeGrafter"/>
</dbReference>
<dbReference type="SUPFAM" id="SSF69572">
    <property type="entry name" value="Activating enzymes of the ubiquitin-like proteins"/>
    <property type="match status" value="1"/>
</dbReference>
<gene>
    <name evidence="2" type="ORF">OBE_11930</name>
</gene>
<accession>K1SLM5</accession>
<dbReference type="PANTHER" id="PTHR43267:SF1">
    <property type="entry name" value="TRNA THREONYLCARBAMOYLADENOSINE DEHYDRATASE"/>
    <property type="match status" value="1"/>
</dbReference>
<proteinExistence type="predicted"/>
<dbReference type="InterPro" id="IPR000594">
    <property type="entry name" value="ThiF_NAD_FAD-bd"/>
</dbReference>
<dbReference type="Pfam" id="PF00899">
    <property type="entry name" value="ThiF"/>
    <property type="match status" value="1"/>
</dbReference>
<dbReference type="PANTHER" id="PTHR43267">
    <property type="entry name" value="TRNA THREONYLCARBAMOYLADENOSINE DEHYDRATASE"/>
    <property type="match status" value="1"/>
</dbReference>
<dbReference type="GO" id="GO:0008641">
    <property type="term" value="F:ubiquitin-like modifier activating enzyme activity"/>
    <property type="evidence" value="ECO:0007669"/>
    <property type="project" value="InterPro"/>
</dbReference>
<dbReference type="InterPro" id="IPR035985">
    <property type="entry name" value="Ubiquitin-activating_enz"/>
</dbReference>
<dbReference type="Gene3D" id="3.40.50.720">
    <property type="entry name" value="NAD(P)-binding Rossmann-like Domain"/>
    <property type="match status" value="1"/>
</dbReference>